<dbReference type="PANTHER" id="PTHR42680:SF3">
    <property type="entry name" value="DCTP DEAMINASE"/>
    <property type="match status" value="1"/>
</dbReference>
<keyword evidence="4" id="KW-1185">Reference proteome</keyword>
<protein>
    <recommendedName>
        <fullName evidence="5">Deoxycytidine triphosphate deaminase</fullName>
    </recommendedName>
</protein>
<dbReference type="Pfam" id="PF22769">
    <property type="entry name" value="DCD"/>
    <property type="match status" value="1"/>
</dbReference>
<name>A0ABR2K579_9EUKA</name>
<comment type="caution">
    <text evidence="3">The sequence shown here is derived from an EMBL/GenBank/DDBJ whole genome shotgun (WGS) entry which is preliminary data.</text>
</comment>
<keyword evidence="2" id="KW-0546">Nucleotide metabolism</keyword>
<keyword evidence="1" id="KW-0378">Hydrolase</keyword>
<dbReference type="Gene3D" id="2.70.40.10">
    <property type="match status" value="1"/>
</dbReference>
<dbReference type="CDD" id="cd07557">
    <property type="entry name" value="trimeric_dUTPase"/>
    <property type="match status" value="1"/>
</dbReference>
<evidence type="ECO:0000256" key="1">
    <source>
        <dbReference type="ARBA" id="ARBA00022801"/>
    </source>
</evidence>
<reference evidence="3 4" key="1">
    <citation type="submission" date="2024-04" db="EMBL/GenBank/DDBJ databases">
        <title>Tritrichomonas musculus Genome.</title>
        <authorList>
            <person name="Alves-Ferreira E."/>
            <person name="Grigg M."/>
            <person name="Lorenzi H."/>
            <person name="Galac M."/>
        </authorList>
    </citation>
    <scope>NUCLEOTIDE SEQUENCE [LARGE SCALE GENOMIC DNA]</scope>
    <source>
        <strain evidence="3 4">EAF2021</strain>
    </source>
</reference>
<dbReference type="PANTHER" id="PTHR42680">
    <property type="entry name" value="DCTP DEAMINASE"/>
    <property type="match status" value="1"/>
</dbReference>
<gene>
    <name evidence="3" type="ORF">M9Y10_041493</name>
</gene>
<dbReference type="EMBL" id="JAPFFF010000007">
    <property type="protein sequence ID" value="KAK8886033.1"/>
    <property type="molecule type" value="Genomic_DNA"/>
</dbReference>
<dbReference type="InterPro" id="IPR011962">
    <property type="entry name" value="dCTP_deaminase"/>
</dbReference>
<evidence type="ECO:0000313" key="4">
    <source>
        <dbReference type="Proteomes" id="UP001470230"/>
    </source>
</evidence>
<accession>A0ABR2K579</accession>
<dbReference type="SUPFAM" id="SSF51283">
    <property type="entry name" value="dUTPase-like"/>
    <property type="match status" value="1"/>
</dbReference>
<sequence>MDKIKNSGAVLTHDVILEEIKKKNIKIEPFTEDQVGCASVDLTLGKQFRRYVKRDEPIHLDKVVDYRNEDITELVEVKDGEYFVLPPFTSCLGITRETITLSPAICGLLEGRSSFARVGLIVHFTASFMMPGIKSQQVLEICNFNNRPLYLYPGTRVCQFIFLRCDGEAEYKGKFVQQKL</sequence>
<dbReference type="InterPro" id="IPR033704">
    <property type="entry name" value="dUTPase_trimeric"/>
</dbReference>
<evidence type="ECO:0008006" key="5">
    <source>
        <dbReference type="Google" id="ProtNLM"/>
    </source>
</evidence>
<dbReference type="Proteomes" id="UP001470230">
    <property type="component" value="Unassembled WGS sequence"/>
</dbReference>
<organism evidence="3 4">
    <name type="scientific">Tritrichomonas musculus</name>
    <dbReference type="NCBI Taxonomy" id="1915356"/>
    <lineage>
        <taxon>Eukaryota</taxon>
        <taxon>Metamonada</taxon>
        <taxon>Parabasalia</taxon>
        <taxon>Tritrichomonadida</taxon>
        <taxon>Tritrichomonadidae</taxon>
        <taxon>Tritrichomonas</taxon>
    </lineage>
</organism>
<dbReference type="NCBIfam" id="TIGR02274">
    <property type="entry name" value="dCTP_deam"/>
    <property type="match status" value="1"/>
</dbReference>
<evidence type="ECO:0000256" key="2">
    <source>
        <dbReference type="ARBA" id="ARBA00023080"/>
    </source>
</evidence>
<proteinExistence type="predicted"/>
<dbReference type="InterPro" id="IPR036157">
    <property type="entry name" value="dUTPase-like_sf"/>
</dbReference>
<evidence type="ECO:0000313" key="3">
    <source>
        <dbReference type="EMBL" id="KAK8886033.1"/>
    </source>
</evidence>